<dbReference type="eggNOG" id="KOG0987">
    <property type="taxonomic scope" value="Eukaryota"/>
</dbReference>
<dbReference type="GO" id="GO:0016887">
    <property type="term" value="F:ATP hydrolysis activity"/>
    <property type="evidence" value="ECO:0007669"/>
    <property type="project" value="RHEA"/>
</dbReference>
<name>A8NW39_COPC7</name>
<dbReference type="OrthoDB" id="3259294at2759"/>
<evidence type="ECO:0000259" key="5">
    <source>
        <dbReference type="Pfam" id="PF20209"/>
    </source>
</evidence>
<dbReference type="GO" id="GO:0043139">
    <property type="term" value="F:5'-3' DNA helicase activity"/>
    <property type="evidence" value="ECO:0007669"/>
    <property type="project" value="UniProtKB-EC"/>
</dbReference>
<keyword evidence="7" id="KW-1185">Reference proteome</keyword>
<dbReference type="GeneID" id="6013372"/>
<comment type="catalytic activity">
    <reaction evidence="1">
        <text>ATP + H2O = ADP + phosphate + H(+)</text>
        <dbReference type="Rhea" id="RHEA:13065"/>
        <dbReference type="ChEBI" id="CHEBI:15377"/>
        <dbReference type="ChEBI" id="CHEBI:15378"/>
        <dbReference type="ChEBI" id="CHEBI:30616"/>
        <dbReference type="ChEBI" id="CHEBI:43474"/>
        <dbReference type="ChEBI" id="CHEBI:456216"/>
        <dbReference type="EC" id="5.6.2.3"/>
    </reaction>
</comment>
<dbReference type="InterPro" id="IPR046700">
    <property type="entry name" value="DUF6570"/>
</dbReference>
<dbReference type="InParanoid" id="A8NW39"/>
<keyword evidence="1" id="KW-0067">ATP-binding</keyword>
<sequence>MALARGFWIGAVPPELACLRYAERLLVARVRHSVCWAKISTGMRKMKTNVICFEVPVPRVYDMLPPPRDDIQEVLAIFFTGPKPPTEEDMKRTPFLVRRNEVRRALEWLILNHCDYADVSISTQNLASYPEDAPPVAVEYVHSTTNKSPENSSVFDKDQEDGTSEGDCLFTVHGITGDKLENMSVKTLKARAFRHLNNRGKFLVVGHESEPLSLWNSPNIYPQMFPWLFPYGLGGVGSVPGTSQKAHKRHLLFYHDKRFQLDPTFCFVAFSHEQMSLAQNQGHLIVDRSQFNDVSSRLLSVDPNVLQNLINRMANGETVRAETEMEKQCWRVFHDLDHIMGKVNGSITNKKYMRNEVWSLVALRGSPSWYITLSPADIQHPLCLYFAGTSEKFYPDILPYDRRLRLICRNPVAAARFFHFLVDLFITEVLGVKARREPGAYGPTSAYYGTVEQQGRLTLHLHMLIWISGSVSPQVIRDRILNDLNWQGKIVEWLEAAHVGEFLTGSLQDVKRNVDEKSESDLYVDPTMVLPVSPPLRGCSVEHADGCSSCSRTRSWWEYFRETVDDLFLKSNTYVNCRDNKFKRCRARFPRELHETTRVDPATGALALKKGEAWINTMTPLLTYIMGCNTDVTSLLSGTAVKAVIVYVTDYITKPGLKTHVVFDAIRTVITRDTNIMWGDIKAKDIARRLMTKIVNLVSAKMELGAPMIALYLMGNPDHYTDHTFVPLYWTSYVNQVKSAFPDEQDRMVGHDKVAVIKQQGRYVQLSCTFDYVYRPSVVESLPVYDFVRCCKRVQVSSVHRDKRTLPRGTFAFGPDHPLADSHGLRVNTKAMEYVVPNLLGGTLPRPGVGSENEYGVAMLALFVPWRSGTDLRAPGEDWSAAWNRTAVSPRYETIMKNINLKYECLDARDDFRAQLKAGAGISLPNSSWFDPDHEFDAPSDDQEASPIGSNHIVDGAYRDGIDAGDELGKCYGDRLATMKRMASILENSGWTLPARIKQNVSLGNDASVPFLLASDWRAQVLRKRQEVLDSRSKAIPPSVKDTPDGRRRLPTNAVFVAGKKYLTKDPLYNPVIQRKIDDVVASFGLNYEQEKVFRIVANHASDDYSERLNMYIGGMGGTGKSQVLKALMEFFKSRGESYRLIVVAPTGSAAALLGGMTYHSAFGINDRSGPGMAAVKSKLLGVDYVFFDEISMVSAYELYRISARLCRNTEHP</sequence>
<feature type="compositionally biased region" description="Polar residues" evidence="2">
    <location>
        <begin position="144"/>
        <end position="154"/>
    </location>
</feature>
<gene>
    <name evidence="6" type="ORF">CC1G_04133</name>
</gene>
<dbReference type="Pfam" id="PF20209">
    <property type="entry name" value="DUF6570"/>
    <property type="match status" value="1"/>
</dbReference>
<keyword evidence="1" id="KW-0347">Helicase</keyword>
<feature type="domain" description="DUF6570" evidence="5">
    <location>
        <begin position="2"/>
        <end position="127"/>
    </location>
</feature>
<keyword evidence="1" id="KW-0234">DNA repair</keyword>
<dbReference type="KEGG" id="cci:CC1G_04133"/>
<dbReference type="Gene3D" id="3.40.50.300">
    <property type="entry name" value="P-loop containing nucleotide triphosphate hydrolases"/>
    <property type="match status" value="1"/>
</dbReference>
<dbReference type="VEuPathDB" id="FungiDB:CC1G_04133"/>
<accession>A8NW39</accession>
<comment type="caution">
    <text evidence="6">The sequence shown here is derived from an EMBL/GenBank/DDBJ whole genome shotgun (WGS) entry which is preliminary data.</text>
</comment>
<evidence type="ECO:0000313" key="6">
    <source>
        <dbReference type="EMBL" id="EAU85037.2"/>
    </source>
</evidence>
<keyword evidence="1" id="KW-0547">Nucleotide-binding</keyword>
<dbReference type="AlphaFoldDB" id="A8NW39"/>
<reference evidence="6 7" key="1">
    <citation type="journal article" date="2010" name="Proc. Natl. Acad. Sci. U.S.A.">
        <title>Insights into evolution of multicellular fungi from the assembled chromosomes of the mushroom Coprinopsis cinerea (Coprinus cinereus).</title>
        <authorList>
            <person name="Stajich J.E."/>
            <person name="Wilke S.K."/>
            <person name="Ahren D."/>
            <person name="Au C.H."/>
            <person name="Birren B.W."/>
            <person name="Borodovsky M."/>
            <person name="Burns C."/>
            <person name="Canback B."/>
            <person name="Casselton L.A."/>
            <person name="Cheng C.K."/>
            <person name="Deng J."/>
            <person name="Dietrich F.S."/>
            <person name="Fargo D.C."/>
            <person name="Farman M.L."/>
            <person name="Gathman A.C."/>
            <person name="Goldberg J."/>
            <person name="Guigo R."/>
            <person name="Hoegger P.J."/>
            <person name="Hooker J.B."/>
            <person name="Huggins A."/>
            <person name="James T.Y."/>
            <person name="Kamada T."/>
            <person name="Kilaru S."/>
            <person name="Kodira C."/>
            <person name="Kues U."/>
            <person name="Kupfer D."/>
            <person name="Kwan H.S."/>
            <person name="Lomsadze A."/>
            <person name="Li W."/>
            <person name="Lilly W.W."/>
            <person name="Ma L.J."/>
            <person name="Mackey A.J."/>
            <person name="Manning G."/>
            <person name="Martin F."/>
            <person name="Muraguchi H."/>
            <person name="Natvig D.O."/>
            <person name="Palmerini H."/>
            <person name="Ramesh M.A."/>
            <person name="Rehmeyer C.J."/>
            <person name="Roe B.A."/>
            <person name="Shenoy N."/>
            <person name="Stanke M."/>
            <person name="Ter-Hovhannisyan V."/>
            <person name="Tunlid A."/>
            <person name="Velagapudi R."/>
            <person name="Vision T.J."/>
            <person name="Zeng Q."/>
            <person name="Zolan M.E."/>
            <person name="Pukkila P.J."/>
        </authorList>
    </citation>
    <scope>NUCLEOTIDE SEQUENCE [LARGE SCALE GENOMIC DNA]</scope>
    <source>
        <strain evidence="7">Okayama-7 / 130 / ATCC MYA-4618 / FGSC 9003</strain>
    </source>
</reference>
<feature type="domain" description="Helitron helicase-like" evidence="4">
    <location>
        <begin position="247"/>
        <end position="465"/>
    </location>
</feature>
<dbReference type="OMA" id="IMCEANE"/>
<dbReference type="GO" id="GO:0000723">
    <property type="term" value="P:telomere maintenance"/>
    <property type="evidence" value="ECO:0007669"/>
    <property type="project" value="InterPro"/>
</dbReference>
<dbReference type="EMBL" id="AACS02000004">
    <property type="protein sequence ID" value="EAU85037.2"/>
    <property type="molecule type" value="Genomic_DNA"/>
</dbReference>
<dbReference type="RefSeq" id="XP_001836820.2">
    <property type="nucleotide sequence ID" value="XM_001836768.2"/>
</dbReference>
<dbReference type="GO" id="GO:0005524">
    <property type="term" value="F:ATP binding"/>
    <property type="evidence" value="ECO:0007669"/>
    <property type="project" value="UniProtKB-KW"/>
</dbReference>
<keyword evidence="1" id="KW-0233">DNA recombination</keyword>
<organism evidence="6 7">
    <name type="scientific">Coprinopsis cinerea (strain Okayama-7 / 130 / ATCC MYA-4618 / FGSC 9003)</name>
    <name type="common">Inky cap fungus</name>
    <name type="synonym">Hormographiella aspergillata</name>
    <dbReference type="NCBI Taxonomy" id="240176"/>
    <lineage>
        <taxon>Eukaryota</taxon>
        <taxon>Fungi</taxon>
        <taxon>Dikarya</taxon>
        <taxon>Basidiomycota</taxon>
        <taxon>Agaricomycotina</taxon>
        <taxon>Agaricomycetes</taxon>
        <taxon>Agaricomycetidae</taxon>
        <taxon>Agaricales</taxon>
        <taxon>Agaricineae</taxon>
        <taxon>Psathyrellaceae</taxon>
        <taxon>Coprinopsis</taxon>
    </lineage>
</organism>
<dbReference type="Pfam" id="PF05970">
    <property type="entry name" value="PIF1"/>
    <property type="match status" value="1"/>
</dbReference>
<evidence type="ECO:0000259" key="3">
    <source>
        <dbReference type="Pfam" id="PF05970"/>
    </source>
</evidence>
<protein>
    <recommendedName>
        <fullName evidence="1">ATP-dependent DNA helicase</fullName>
        <ecNumber evidence="1">5.6.2.3</ecNumber>
    </recommendedName>
</protein>
<dbReference type="InterPro" id="IPR010285">
    <property type="entry name" value="DNA_helicase_pif1-like_DEAD"/>
</dbReference>
<dbReference type="Proteomes" id="UP000001861">
    <property type="component" value="Unassembled WGS sequence"/>
</dbReference>
<evidence type="ECO:0000256" key="1">
    <source>
        <dbReference type="RuleBase" id="RU363044"/>
    </source>
</evidence>
<dbReference type="SUPFAM" id="SSF52540">
    <property type="entry name" value="P-loop containing nucleoside triphosphate hydrolases"/>
    <property type="match status" value="1"/>
</dbReference>
<proteinExistence type="inferred from homology"/>
<dbReference type="InterPro" id="IPR025476">
    <property type="entry name" value="Helitron_helicase-like"/>
</dbReference>
<dbReference type="HOGENOM" id="CLU_001393_0_0_1"/>
<evidence type="ECO:0000259" key="4">
    <source>
        <dbReference type="Pfam" id="PF14214"/>
    </source>
</evidence>
<evidence type="ECO:0000256" key="2">
    <source>
        <dbReference type="SAM" id="MobiDB-lite"/>
    </source>
</evidence>
<evidence type="ECO:0000313" key="7">
    <source>
        <dbReference type="Proteomes" id="UP000001861"/>
    </source>
</evidence>
<dbReference type="GO" id="GO:0006310">
    <property type="term" value="P:DNA recombination"/>
    <property type="evidence" value="ECO:0007669"/>
    <property type="project" value="UniProtKB-KW"/>
</dbReference>
<dbReference type="GO" id="GO:0006281">
    <property type="term" value="P:DNA repair"/>
    <property type="evidence" value="ECO:0007669"/>
    <property type="project" value="UniProtKB-KW"/>
</dbReference>
<feature type="domain" description="DNA helicase Pif1-like DEAD-box helicase" evidence="3">
    <location>
        <begin position="1086"/>
        <end position="1196"/>
    </location>
</feature>
<keyword evidence="1" id="KW-0378">Hydrolase</keyword>
<dbReference type="PANTHER" id="PTHR47642">
    <property type="entry name" value="ATP-DEPENDENT DNA HELICASE"/>
    <property type="match status" value="1"/>
</dbReference>
<dbReference type="Pfam" id="PF14214">
    <property type="entry name" value="Helitron_like_N"/>
    <property type="match status" value="1"/>
</dbReference>
<dbReference type="EC" id="5.6.2.3" evidence="1"/>
<keyword evidence="1" id="KW-0227">DNA damage</keyword>
<comment type="similarity">
    <text evidence="1">Belongs to the helicase family.</text>
</comment>
<feature type="region of interest" description="Disordered" evidence="2">
    <location>
        <begin position="144"/>
        <end position="163"/>
    </location>
</feature>
<comment type="cofactor">
    <cofactor evidence="1">
        <name>Mg(2+)</name>
        <dbReference type="ChEBI" id="CHEBI:18420"/>
    </cofactor>
</comment>
<dbReference type="InterPro" id="IPR051055">
    <property type="entry name" value="PIF1_helicase"/>
</dbReference>
<dbReference type="InterPro" id="IPR027417">
    <property type="entry name" value="P-loop_NTPase"/>
</dbReference>